<accession>A0A517NFE6</accession>
<name>A0A517NFE6_9BACT</name>
<proteinExistence type="predicted"/>
<feature type="region of interest" description="Disordered" evidence="1">
    <location>
        <begin position="1"/>
        <end position="20"/>
    </location>
</feature>
<organism evidence="2 3">
    <name type="scientific">Rubripirellula lacrimiformis</name>
    <dbReference type="NCBI Taxonomy" id="1930273"/>
    <lineage>
        <taxon>Bacteria</taxon>
        <taxon>Pseudomonadati</taxon>
        <taxon>Planctomycetota</taxon>
        <taxon>Planctomycetia</taxon>
        <taxon>Pirellulales</taxon>
        <taxon>Pirellulaceae</taxon>
        <taxon>Rubripirellula</taxon>
    </lineage>
</organism>
<reference evidence="2 3" key="1">
    <citation type="submission" date="2019-02" db="EMBL/GenBank/DDBJ databases">
        <title>Deep-cultivation of Planctomycetes and their phenomic and genomic characterization uncovers novel biology.</title>
        <authorList>
            <person name="Wiegand S."/>
            <person name="Jogler M."/>
            <person name="Boedeker C."/>
            <person name="Pinto D."/>
            <person name="Vollmers J."/>
            <person name="Rivas-Marin E."/>
            <person name="Kohn T."/>
            <person name="Peeters S.H."/>
            <person name="Heuer A."/>
            <person name="Rast P."/>
            <person name="Oberbeckmann S."/>
            <person name="Bunk B."/>
            <person name="Jeske O."/>
            <person name="Meyerdierks A."/>
            <person name="Storesund J.E."/>
            <person name="Kallscheuer N."/>
            <person name="Luecker S."/>
            <person name="Lage O.M."/>
            <person name="Pohl T."/>
            <person name="Merkel B.J."/>
            <person name="Hornburger P."/>
            <person name="Mueller R.-W."/>
            <person name="Bruemmer F."/>
            <person name="Labrenz M."/>
            <person name="Spormann A.M."/>
            <person name="Op den Camp H."/>
            <person name="Overmann J."/>
            <person name="Amann R."/>
            <person name="Jetten M.S.M."/>
            <person name="Mascher T."/>
            <person name="Medema M.H."/>
            <person name="Devos D.P."/>
            <person name="Kaster A.-K."/>
            <person name="Ovreas L."/>
            <person name="Rohde M."/>
            <person name="Galperin M.Y."/>
            <person name="Jogler C."/>
        </authorList>
    </citation>
    <scope>NUCLEOTIDE SEQUENCE [LARGE SCALE GENOMIC DNA]</scope>
    <source>
        <strain evidence="2 3">K22_7</strain>
    </source>
</reference>
<protein>
    <submittedName>
        <fullName evidence="2">Uncharacterized protein</fullName>
    </submittedName>
</protein>
<dbReference type="AlphaFoldDB" id="A0A517NFE6"/>
<feature type="region of interest" description="Disordered" evidence="1">
    <location>
        <begin position="53"/>
        <end position="93"/>
    </location>
</feature>
<dbReference type="KEGG" id="rlc:K227x_42400"/>
<gene>
    <name evidence="2" type="ORF">K227x_42400</name>
</gene>
<sequence length="185" mass="20534">MKNFLNGVAPHPNPLPPFHPSRTWMKPGERGLKKGPACGADVGRIKERSDADPAIPHAMHRPPHPNPLPQSHPSRTWMKSGERGLKKGPACGADVGRIKERSDADPAIPHTKHPPPHHQFHPSRTWMKPGERGLNWQPANQRKHFCLPALLPLHTMVANRWAWSGGISFHDPLSNNSNSAFIARS</sequence>
<keyword evidence="3" id="KW-1185">Reference proteome</keyword>
<evidence type="ECO:0000313" key="2">
    <source>
        <dbReference type="EMBL" id="QDT05835.1"/>
    </source>
</evidence>
<feature type="region of interest" description="Disordered" evidence="1">
    <location>
        <begin position="107"/>
        <end position="131"/>
    </location>
</feature>
<feature type="compositionally biased region" description="Basic residues" evidence="1">
    <location>
        <begin position="110"/>
        <end position="121"/>
    </location>
</feature>
<evidence type="ECO:0000313" key="3">
    <source>
        <dbReference type="Proteomes" id="UP000318538"/>
    </source>
</evidence>
<dbReference type="EMBL" id="CP036525">
    <property type="protein sequence ID" value="QDT05835.1"/>
    <property type="molecule type" value="Genomic_DNA"/>
</dbReference>
<evidence type="ECO:0000256" key="1">
    <source>
        <dbReference type="SAM" id="MobiDB-lite"/>
    </source>
</evidence>
<dbReference type="Proteomes" id="UP000318538">
    <property type="component" value="Chromosome"/>
</dbReference>